<evidence type="ECO:0000313" key="10">
    <source>
        <dbReference type="Proteomes" id="UP000694391"/>
    </source>
</evidence>
<evidence type="ECO:0000256" key="2">
    <source>
        <dbReference type="ARBA" id="ARBA00022670"/>
    </source>
</evidence>
<proteinExistence type="predicted"/>
<feature type="domain" description="Peptidase M13 N-terminal" evidence="8">
    <location>
        <begin position="92"/>
        <end position="292"/>
    </location>
</feature>
<dbReference type="InterPro" id="IPR024079">
    <property type="entry name" value="MetalloPept_cat_dom_sf"/>
</dbReference>
<dbReference type="InterPro" id="IPR018497">
    <property type="entry name" value="Peptidase_M13_C"/>
</dbReference>
<reference evidence="9" key="2">
    <citation type="submission" date="2025-09" db="UniProtKB">
        <authorList>
            <consortium name="Ensembl"/>
        </authorList>
    </citation>
    <scope>IDENTIFICATION</scope>
</reference>
<dbReference type="Gene3D" id="1.10.1380.10">
    <property type="entry name" value="Neutral endopeptidase , domain2"/>
    <property type="match status" value="2"/>
</dbReference>
<dbReference type="PROSITE" id="PS51885">
    <property type="entry name" value="NEPRILYSIN"/>
    <property type="match status" value="1"/>
</dbReference>
<organism evidence="9 10">
    <name type="scientific">Canis lupus dingo</name>
    <name type="common">dingo</name>
    <dbReference type="NCBI Taxonomy" id="286419"/>
    <lineage>
        <taxon>Eukaryota</taxon>
        <taxon>Metazoa</taxon>
        <taxon>Chordata</taxon>
        <taxon>Craniata</taxon>
        <taxon>Vertebrata</taxon>
        <taxon>Euteleostomi</taxon>
        <taxon>Mammalia</taxon>
        <taxon>Eutheria</taxon>
        <taxon>Laurasiatheria</taxon>
        <taxon>Carnivora</taxon>
        <taxon>Caniformia</taxon>
        <taxon>Canidae</taxon>
        <taxon>Canis</taxon>
    </lineage>
</organism>
<keyword evidence="5" id="KW-0862">Zinc</keyword>
<evidence type="ECO:0000259" key="8">
    <source>
        <dbReference type="Pfam" id="PF05649"/>
    </source>
</evidence>
<dbReference type="GO" id="GO:0046872">
    <property type="term" value="F:metal ion binding"/>
    <property type="evidence" value="ECO:0007669"/>
    <property type="project" value="UniProtKB-KW"/>
</dbReference>
<keyword evidence="10" id="KW-1185">Reference proteome</keyword>
<feature type="domain" description="Peptidase M13 N-terminal" evidence="8">
    <location>
        <begin position="367"/>
        <end position="485"/>
    </location>
</feature>
<evidence type="ECO:0000313" key="9">
    <source>
        <dbReference type="Ensembl" id="ENSCAFP00020012902.1"/>
    </source>
</evidence>
<keyword evidence="6" id="KW-0482">Metalloprotease</keyword>
<dbReference type="PANTHER" id="PTHR11733">
    <property type="entry name" value="ZINC METALLOPROTEASE FAMILY M13 NEPRILYSIN-RELATED"/>
    <property type="match status" value="1"/>
</dbReference>
<evidence type="ECO:0000256" key="4">
    <source>
        <dbReference type="ARBA" id="ARBA00022801"/>
    </source>
</evidence>
<dbReference type="SUPFAM" id="SSF55486">
    <property type="entry name" value="Metalloproteases ('zincins'), catalytic domain"/>
    <property type="match status" value="1"/>
</dbReference>
<dbReference type="GO" id="GO:0016485">
    <property type="term" value="P:protein processing"/>
    <property type="evidence" value="ECO:0007669"/>
    <property type="project" value="TreeGrafter"/>
</dbReference>
<dbReference type="Gene3D" id="3.40.390.10">
    <property type="entry name" value="Collagenase (Catalytic Domain)"/>
    <property type="match status" value="2"/>
</dbReference>
<dbReference type="InterPro" id="IPR008753">
    <property type="entry name" value="Peptidase_M13_N"/>
</dbReference>
<dbReference type="CDD" id="cd08662">
    <property type="entry name" value="M13"/>
    <property type="match status" value="1"/>
</dbReference>
<name>A0A8C0QYT7_CANLU</name>
<dbReference type="GO" id="GO:0004222">
    <property type="term" value="F:metalloendopeptidase activity"/>
    <property type="evidence" value="ECO:0007669"/>
    <property type="project" value="InterPro"/>
</dbReference>
<gene>
    <name evidence="9" type="primary">MMEL1</name>
</gene>
<dbReference type="InterPro" id="IPR000718">
    <property type="entry name" value="Peptidase_M13"/>
</dbReference>
<dbReference type="Pfam" id="PF05649">
    <property type="entry name" value="Peptidase_M13_N"/>
    <property type="match status" value="2"/>
</dbReference>
<evidence type="ECO:0000256" key="3">
    <source>
        <dbReference type="ARBA" id="ARBA00022723"/>
    </source>
</evidence>
<dbReference type="InterPro" id="IPR042089">
    <property type="entry name" value="Peptidase_M13_dom_2"/>
</dbReference>
<evidence type="ECO:0000256" key="1">
    <source>
        <dbReference type="ARBA" id="ARBA00001947"/>
    </source>
</evidence>
<accession>A0A8C0QYT7</accession>
<evidence type="ECO:0000259" key="7">
    <source>
        <dbReference type="Pfam" id="PF01431"/>
    </source>
</evidence>
<dbReference type="Pfam" id="PF01431">
    <property type="entry name" value="Peptidase_M13"/>
    <property type="match status" value="1"/>
</dbReference>
<keyword evidence="4" id="KW-0378">Hydrolase</keyword>
<dbReference type="PANTHER" id="PTHR11733:SF141">
    <property type="entry name" value="MEMBRANE METALLO-ENDOPEPTIDASE-LIKE 1"/>
    <property type="match status" value="1"/>
</dbReference>
<dbReference type="GO" id="GO:0005886">
    <property type="term" value="C:plasma membrane"/>
    <property type="evidence" value="ECO:0007669"/>
    <property type="project" value="TreeGrafter"/>
</dbReference>
<dbReference type="GeneTree" id="ENSGT00940000157799"/>
<keyword evidence="3" id="KW-0479">Metal-binding</keyword>
<keyword evidence="2" id="KW-0645">Protease</keyword>
<comment type="cofactor">
    <cofactor evidence="1">
        <name>Zn(2+)</name>
        <dbReference type="ChEBI" id="CHEBI:29105"/>
    </cofactor>
</comment>
<feature type="domain" description="Peptidase M13 C-terminal" evidence="7">
    <location>
        <begin position="546"/>
        <end position="752"/>
    </location>
</feature>
<evidence type="ECO:0000256" key="6">
    <source>
        <dbReference type="ARBA" id="ARBA00023049"/>
    </source>
</evidence>
<dbReference type="AlphaFoldDB" id="A0A8C0QYT7"/>
<reference evidence="9" key="1">
    <citation type="submission" date="2025-08" db="UniProtKB">
        <authorList>
            <consortium name="Ensembl"/>
        </authorList>
    </citation>
    <scope>IDENTIFICATION</scope>
</reference>
<protein>
    <submittedName>
        <fullName evidence="9">Membrane metalloendopeptidase like 1</fullName>
    </submittedName>
</protein>
<evidence type="ECO:0000256" key="5">
    <source>
        <dbReference type="ARBA" id="ARBA00022833"/>
    </source>
</evidence>
<dbReference type="Proteomes" id="UP000694391">
    <property type="component" value="Unplaced"/>
</dbReference>
<dbReference type="PRINTS" id="PR00786">
    <property type="entry name" value="NEPRILYSIN"/>
</dbReference>
<sequence length="753" mass="85791">MDSSSALGLTHNSLPRLLKPVTLSAWESAPCSSVLHPAPLLRAPAKCLAIIVYYISAFVLSDCCLTGIMLNAAFSDGFCTQILQNMDPSREPCEDFYQYACGGWLRRHVIPETNSRYSVFDILRDELEVILKGVLENATTQDRPAVQKAKMLYRSCMNQSERGPGCSPARGTDSPGPKWELEQQLALMNTQFNRRVLIDLFIWNDDQNSSRHIIYVRGAPGSKLGWVPRALLGVLVREAYLQFMMSVAMMLRADMNLPENSYLVREDMVQVLELETQLANVRPWPKCGGRDPGPWLPLTQYDHLPPPLCRPRPPRRRGTIGFLHHLACSELPAWHRTCQPRTHKPNHLSGYIPLTCSIPQPLPPAHRTMQNYLVWRLVLDRISSLSQRFKDARANYRKALYGTTVEEVRWRECVSYVNSNMESAVGSLYVREAFPGDSKDAVRELIDKVRAVFVETLDELGWMDEESKKKAQEKAMNIREQIGYPDYILEERNKHLDEEYSNLNFSEDQYFENGLQNLKAGAQRSLKKLREKVDQNLWIIGAAVVNAFYSPNRNQIVFPAGILQPPFFSKHQPQALNFGGIGMVIGHEITHGFDDNGRNFDKNGNMLDWWSNFSAQHFREQSECMVHQYGNYSWDLADNQNVNGFSTLGENIADNGGVRQAYKAYLKWMAEGGKDQQLPGLGLTYNQLFFINYAQVWCGSYRPEFAIQSIKTDVHSPLKYRVLGSLQNLAAFSEAFHCAQGSPMHPHQRCRVW</sequence>
<dbReference type="Ensembl" id="ENSCAFT00020014894.1">
    <property type="protein sequence ID" value="ENSCAFP00020012902.1"/>
    <property type="gene ID" value="ENSCAFG00020010044.1"/>
</dbReference>